<keyword evidence="2" id="KW-1185">Reference proteome</keyword>
<dbReference type="PANTHER" id="PTHR47328:SF1">
    <property type="entry name" value="RUTC FAMILY PROTEIN YOAB"/>
    <property type="match status" value="1"/>
</dbReference>
<dbReference type="RefSeq" id="WP_086745383.1">
    <property type="nucleotide sequence ID" value="NZ_MWPV01000006.1"/>
</dbReference>
<accession>A0A244CMG8</accession>
<organism evidence="1 2">
    <name type="scientific">Pseudoalteromonas ulvae</name>
    <dbReference type="NCBI Taxonomy" id="107327"/>
    <lineage>
        <taxon>Bacteria</taxon>
        <taxon>Pseudomonadati</taxon>
        <taxon>Pseudomonadota</taxon>
        <taxon>Gammaproteobacteria</taxon>
        <taxon>Alteromonadales</taxon>
        <taxon>Pseudoalteromonadaceae</taxon>
        <taxon>Pseudoalteromonas</taxon>
    </lineage>
</organism>
<dbReference type="Proteomes" id="UP000194841">
    <property type="component" value="Unassembled WGS sequence"/>
</dbReference>
<evidence type="ECO:0000313" key="2">
    <source>
        <dbReference type="Proteomes" id="UP000194841"/>
    </source>
</evidence>
<dbReference type="CDD" id="cd06150">
    <property type="entry name" value="YjgF_YER057c_UK114_like_2"/>
    <property type="match status" value="1"/>
</dbReference>
<dbReference type="Pfam" id="PF01042">
    <property type="entry name" value="Ribonuc_L-PSP"/>
    <property type="match status" value="1"/>
</dbReference>
<dbReference type="PANTHER" id="PTHR47328">
    <property type="match status" value="1"/>
</dbReference>
<dbReference type="InterPro" id="IPR035709">
    <property type="entry name" value="YoaB-like"/>
</dbReference>
<name>A0A244CMG8_PSEDV</name>
<sequence length="118" mass="12976">MDITRINPSPRWSDATIFNGIAHFVEVADDVMGDIESQIAQVFAQAEASLLTVNSDKSRLLSVTIYLTDFTNLAVFNQAWEQWLPDSCAPSRACVKAELADENLLLEIAFVAAAAETR</sequence>
<dbReference type="SUPFAM" id="SSF55298">
    <property type="entry name" value="YjgF-like"/>
    <property type="match status" value="1"/>
</dbReference>
<dbReference type="EMBL" id="MWPV01000006">
    <property type="protein sequence ID" value="OUL56409.1"/>
    <property type="molecule type" value="Genomic_DNA"/>
</dbReference>
<dbReference type="InterPro" id="IPR035959">
    <property type="entry name" value="RutC-like_sf"/>
</dbReference>
<protein>
    <recommendedName>
        <fullName evidence="3">RidA/YER057c/UK114 family protein</fullName>
    </recommendedName>
</protein>
<dbReference type="InterPro" id="IPR006175">
    <property type="entry name" value="YjgF/YER057c/UK114"/>
</dbReference>
<dbReference type="AlphaFoldDB" id="A0A244CMG8"/>
<dbReference type="Gene3D" id="3.30.1330.40">
    <property type="entry name" value="RutC-like"/>
    <property type="match status" value="1"/>
</dbReference>
<reference evidence="1 2" key="1">
    <citation type="submission" date="2017-02" db="EMBL/GenBank/DDBJ databases">
        <title>Pseudoalteromonas ulvae TC14 Genome.</title>
        <authorList>
            <person name="Molmeret M."/>
        </authorList>
    </citation>
    <scope>NUCLEOTIDE SEQUENCE [LARGE SCALE GENOMIC DNA]</scope>
    <source>
        <strain evidence="1">TC14</strain>
    </source>
</reference>
<gene>
    <name evidence="1" type="ORF">B1199_17205</name>
</gene>
<proteinExistence type="predicted"/>
<evidence type="ECO:0008006" key="3">
    <source>
        <dbReference type="Google" id="ProtNLM"/>
    </source>
</evidence>
<evidence type="ECO:0000313" key="1">
    <source>
        <dbReference type="EMBL" id="OUL56409.1"/>
    </source>
</evidence>
<comment type="caution">
    <text evidence="1">The sequence shown here is derived from an EMBL/GenBank/DDBJ whole genome shotgun (WGS) entry which is preliminary data.</text>
</comment>
<dbReference type="OrthoDB" id="6899345at2"/>